<evidence type="ECO:0000256" key="1">
    <source>
        <dbReference type="PIRSR" id="PIRSR613078-1"/>
    </source>
</evidence>
<reference evidence="3 4" key="1">
    <citation type="submission" date="2016-10" db="EMBL/GenBank/DDBJ databases">
        <authorList>
            <person name="de Groot N.N."/>
        </authorList>
    </citation>
    <scope>NUCLEOTIDE SEQUENCE [LARGE SCALE GENOMIC DNA]</scope>
    <source>
        <strain evidence="3 4">DSM 1283</strain>
    </source>
</reference>
<feature type="active site" description="Proton donor/acceptor" evidence="1">
    <location>
        <position position="82"/>
    </location>
</feature>
<keyword evidence="4" id="KW-1185">Reference proteome</keyword>
<dbReference type="SUPFAM" id="SSF53254">
    <property type="entry name" value="Phosphoglycerate mutase-like"/>
    <property type="match status" value="1"/>
</dbReference>
<gene>
    <name evidence="3" type="ORF">SAMN04489757_13321</name>
</gene>
<dbReference type="SMART" id="SM00855">
    <property type="entry name" value="PGAM"/>
    <property type="match status" value="1"/>
</dbReference>
<dbReference type="EMBL" id="FOWD01000033">
    <property type="protein sequence ID" value="SFO50673.1"/>
    <property type="molecule type" value="Genomic_DNA"/>
</dbReference>
<dbReference type="Gene3D" id="3.40.50.1240">
    <property type="entry name" value="Phosphoglycerate mutase-like"/>
    <property type="match status" value="1"/>
</dbReference>
<dbReference type="InterPro" id="IPR050275">
    <property type="entry name" value="PGM_Phosphatase"/>
</dbReference>
<protein>
    <submittedName>
        <fullName evidence="3">2,3-bisphosphoglycerate-dependent phosphoglycerate mutase</fullName>
    </submittedName>
</protein>
<dbReference type="STRING" id="1527.SAMN04489757_13321"/>
<dbReference type="GO" id="GO:0016791">
    <property type="term" value="F:phosphatase activity"/>
    <property type="evidence" value="ECO:0007669"/>
    <property type="project" value="TreeGrafter"/>
</dbReference>
<accession>A0A1I5HQX2</accession>
<dbReference type="Proteomes" id="UP000198806">
    <property type="component" value="Unassembled WGS sequence"/>
</dbReference>
<evidence type="ECO:0000313" key="3">
    <source>
        <dbReference type="EMBL" id="SFO50673.1"/>
    </source>
</evidence>
<feature type="active site" description="Tele-phosphohistidine intermediate" evidence="1">
    <location>
        <position position="8"/>
    </location>
</feature>
<dbReference type="PANTHER" id="PTHR48100">
    <property type="entry name" value="BROAD-SPECIFICITY PHOSPHATASE YOR283W-RELATED"/>
    <property type="match status" value="1"/>
</dbReference>
<dbReference type="AlphaFoldDB" id="A0A1I5HQX2"/>
<dbReference type="CDD" id="cd07067">
    <property type="entry name" value="HP_PGM_like"/>
    <property type="match status" value="1"/>
</dbReference>
<dbReference type="RefSeq" id="WP_091687808.1">
    <property type="nucleotide sequence ID" value="NZ_BAABFM010000005.1"/>
</dbReference>
<feature type="binding site" evidence="2">
    <location>
        <position position="58"/>
    </location>
    <ligand>
        <name>substrate</name>
    </ligand>
</feature>
<evidence type="ECO:0000256" key="2">
    <source>
        <dbReference type="PIRSR" id="PIRSR613078-2"/>
    </source>
</evidence>
<organism evidence="3 4">
    <name type="scientific">Anaerocolumna aminovalerica</name>
    <dbReference type="NCBI Taxonomy" id="1527"/>
    <lineage>
        <taxon>Bacteria</taxon>
        <taxon>Bacillati</taxon>
        <taxon>Bacillota</taxon>
        <taxon>Clostridia</taxon>
        <taxon>Lachnospirales</taxon>
        <taxon>Lachnospiraceae</taxon>
        <taxon>Anaerocolumna</taxon>
    </lineage>
</organism>
<name>A0A1I5HQX2_9FIRM</name>
<proteinExistence type="predicted"/>
<dbReference type="Pfam" id="PF00300">
    <property type="entry name" value="His_Phos_1"/>
    <property type="match status" value="1"/>
</dbReference>
<dbReference type="InterPro" id="IPR013078">
    <property type="entry name" value="His_Pase_superF_clade-1"/>
</dbReference>
<dbReference type="OrthoDB" id="9781415at2"/>
<evidence type="ECO:0000313" key="4">
    <source>
        <dbReference type="Proteomes" id="UP000198806"/>
    </source>
</evidence>
<sequence length="202" mass="23160">MRVLIIRHGESEADLLDVHEGRADFELTELGREQAERMAIWVKDNYKIDRIYASTLKRAKQTAIALSQEVGIPIEETEYLMEFNNGLIAGLSRKEAAQKYPEDLSLPIHESVYEMESLLEFRFRGDYILSKILSENNPDATVAIVSHGGMINQLYRSFLRLPVDSNIIFPTSDTGIHSWSFENNRRVILFANSTKHLIKMIC</sequence>
<dbReference type="InterPro" id="IPR029033">
    <property type="entry name" value="His_PPase_superfam"/>
</dbReference>